<evidence type="ECO:0000256" key="2">
    <source>
        <dbReference type="PROSITE-ProRule" id="PRU00493"/>
    </source>
</evidence>
<dbReference type="EMBL" id="VUNG01000051">
    <property type="protein sequence ID" value="MST85769.1"/>
    <property type="molecule type" value="Genomic_DNA"/>
</dbReference>
<evidence type="ECO:0000313" key="6">
    <source>
        <dbReference type="EMBL" id="MST85769.1"/>
    </source>
</evidence>
<dbReference type="PROSITE" id="PS50878">
    <property type="entry name" value="RT_POL"/>
    <property type="match status" value="1"/>
</dbReference>
<feature type="domain" description="Glycine radical" evidence="5">
    <location>
        <begin position="1"/>
        <end position="69"/>
    </location>
</feature>
<accession>A0A7K0KIS4</accession>
<dbReference type="InterPro" id="IPR000477">
    <property type="entry name" value="RT_dom"/>
</dbReference>
<dbReference type="PROSITE" id="PS51149">
    <property type="entry name" value="GLY_RADICAL_2"/>
    <property type="match status" value="1"/>
</dbReference>
<feature type="coiled-coil region" evidence="3">
    <location>
        <begin position="35"/>
        <end position="81"/>
    </location>
</feature>
<keyword evidence="7" id="KW-1185">Reference proteome</keyword>
<name>A0A7K0KIS4_9BACT</name>
<feature type="domain" description="Reverse transcriptase" evidence="4">
    <location>
        <begin position="100"/>
        <end position="323"/>
    </location>
</feature>
<dbReference type="CDD" id="cd01646">
    <property type="entry name" value="RT_Bac_retron_I"/>
    <property type="match status" value="1"/>
</dbReference>
<dbReference type="SUPFAM" id="SSF56672">
    <property type="entry name" value="DNA/RNA polymerases"/>
    <property type="match status" value="1"/>
</dbReference>
<keyword evidence="3" id="KW-0175">Coiled coil</keyword>
<evidence type="ECO:0000313" key="7">
    <source>
        <dbReference type="Proteomes" id="UP000438914"/>
    </source>
</evidence>
<keyword evidence="1 2" id="KW-0556">Organic radical</keyword>
<dbReference type="AlphaFoldDB" id="A0A7K0KIS4"/>
<protein>
    <submittedName>
        <fullName evidence="6">RNA-directed DNA polymerase</fullName>
    </submittedName>
</protein>
<sequence length="485" mass="56938">MPILDQSFSTDNFEVIYNLLSRKGKVNIDKMPESYKDVVAEIKGVNERLKELNHKKKSAWTEDETAEHQALQDKRKELRIKKHDELLNILSSLAKEVRSNTFKFDLSIQKYRDNEEFVIDKANRAAYYAMCQLQHNMKRTFNIEMESRHSIMVSIKRLLNTKTPLYAIRTDVSGFFESIPQDPLLAKIESNSLLSYKSKSFIRAILKEYNEKKDTSAVDVKHGVPRGVGVSSMLSEIYMQDIDRELKNRQEVIFYVRYVDDIFMLLASIGSHGSIEDYYKDLKTFFIGKGLSLKDIGDDKCKLLDYVNKSRPNDSFYYLGYDIKLTYKASDKELNAEFSLSKKKRDKLRNRIQNAFLHFENLSKVDLKQARRDLLDALRLISGNIRLRNSKNGIKAGLYYSNDLLDEIGLKELDKFTQRIHHMSLNVPEETISDDKERREFVNKLKMRIEKTDLVQSWKNRTMYNIHMDRLSEIMKWLDYGKEEN</sequence>
<evidence type="ECO:0000259" key="5">
    <source>
        <dbReference type="PROSITE" id="PS51149"/>
    </source>
</evidence>
<evidence type="ECO:0000256" key="3">
    <source>
        <dbReference type="SAM" id="Coils"/>
    </source>
</evidence>
<organism evidence="6 7">
    <name type="scientific">Hallella mizrahii</name>
    <dbReference type="NCBI Taxonomy" id="2606637"/>
    <lineage>
        <taxon>Bacteria</taxon>
        <taxon>Pseudomonadati</taxon>
        <taxon>Bacteroidota</taxon>
        <taxon>Bacteroidia</taxon>
        <taxon>Bacteroidales</taxon>
        <taxon>Prevotellaceae</taxon>
        <taxon>Hallella</taxon>
    </lineage>
</organism>
<feature type="modified residue" description="Glycine radical" evidence="2">
    <location>
        <position position="44"/>
    </location>
</feature>
<keyword evidence="6" id="KW-0808">Transferase</keyword>
<dbReference type="InterPro" id="IPR001150">
    <property type="entry name" value="Gly_radical"/>
</dbReference>
<comment type="caution">
    <text evidence="6">The sequence shown here is derived from an EMBL/GenBank/DDBJ whole genome shotgun (WGS) entry which is preliminary data.</text>
</comment>
<dbReference type="Pfam" id="PF00078">
    <property type="entry name" value="RVT_1"/>
    <property type="match status" value="1"/>
</dbReference>
<dbReference type="InterPro" id="IPR043502">
    <property type="entry name" value="DNA/RNA_pol_sf"/>
</dbReference>
<proteinExistence type="predicted"/>
<evidence type="ECO:0000256" key="1">
    <source>
        <dbReference type="ARBA" id="ARBA00022818"/>
    </source>
</evidence>
<reference evidence="6 7" key="1">
    <citation type="submission" date="2019-08" db="EMBL/GenBank/DDBJ databases">
        <title>In-depth cultivation of the pig gut microbiome towards novel bacterial diversity and tailored functional studies.</title>
        <authorList>
            <person name="Wylensek D."/>
            <person name="Hitch T.C.A."/>
            <person name="Clavel T."/>
        </authorList>
    </citation>
    <scope>NUCLEOTIDE SEQUENCE [LARGE SCALE GENOMIC DNA]</scope>
    <source>
        <strain evidence="6 7">LKV-178-WT-2A</strain>
    </source>
</reference>
<dbReference type="NCBIfam" id="NF041747">
    <property type="entry name" value="Drt3a"/>
    <property type="match status" value="1"/>
</dbReference>
<keyword evidence="6" id="KW-0695">RNA-directed DNA polymerase</keyword>
<dbReference type="GO" id="GO:0003964">
    <property type="term" value="F:RNA-directed DNA polymerase activity"/>
    <property type="evidence" value="ECO:0007669"/>
    <property type="project" value="UniProtKB-KW"/>
</dbReference>
<keyword evidence="6" id="KW-0548">Nucleotidyltransferase</keyword>
<dbReference type="RefSeq" id="WP_154535369.1">
    <property type="nucleotide sequence ID" value="NZ_VUNG01000051.1"/>
</dbReference>
<dbReference type="Proteomes" id="UP000438914">
    <property type="component" value="Unassembled WGS sequence"/>
</dbReference>
<gene>
    <name evidence="6" type="ORF">FYJ73_14030</name>
</gene>
<evidence type="ECO:0000259" key="4">
    <source>
        <dbReference type="PROSITE" id="PS50878"/>
    </source>
</evidence>